<dbReference type="PRINTS" id="PR00059">
    <property type="entry name" value="RIBOSOMALL6"/>
</dbReference>
<dbReference type="Proteomes" id="UP000217199">
    <property type="component" value="Unassembled WGS sequence"/>
</dbReference>
<dbReference type="InterPro" id="IPR019906">
    <property type="entry name" value="Ribosomal_uL6_bac-type"/>
</dbReference>
<comment type="similarity">
    <text evidence="1 4">Belongs to the universal ribosomal protein uL6 family.</text>
</comment>
<feature type="domain" description="Large ribosomal subunit protein uL6 alpha-beta" evidence="5">
    <location>
        <begin position="419"/>
        <end position="499"/>
    </location>
</feature>
<dbReference type="SUPFAM" id="SSF56053">
    <property type="entry name" value="Ribosomal protein L6"/>
    <property type="match status" value="2"/>
</dbReference>
<sequence length="514" mass="58777">MPGSTKRRSAIYEPYPITSPPPLSMSELICKTLNEDVTDLLIDKWLEHRHDAYWDWFGDLRNRRPSPCLRGQLLAWNKGDFVPENFFTRTVDTGRIIPLDRTWITHVYHHHSMQDRKLSMMPVIYTILPEIMLLRGMHDHGCDQVYVIVTDLNRSEMDQVTEYFKLVSRANGKTLKLSLERRIRREHTRISHLLSSKGRHPCLPQIDITFRAILHEKKPPFIILFSHQTSSYSQIFFTHSSYVPDDKIFHKFPAGCPNPECGDDCEMIRFPRDGLTSAIVLSSKKSLDNKLMMKRRRMCNWIECDNCFSEDGGAKVSEEDTNKVATVPEMKCGRFPEVASLTPSATEITVKGPLGTTSVPLKPFIRLTFPQPNVLNVTVLDAKVKEQRQMWGTTRTLIHNAITGMTEGFSVPLYLVGVGYRAALEDDPRGTSQGNSGKRLNMKLGYSHSVLEPIPAYIKVEVPLPTKMILSCTDKHLLGLFAAKVREWRKPEPYKGKGIFVGNEQIRIKQVKKK</sequence>
<dbReference type="PANTHER" id="PTHR11655:SF14">
    <property type="entry name" value="LARGE RIBOSOMAL SUBUNIT PROTEIN UL6M"/>
    <property type="match status" value="1"/>
</dbReference>
<dbReference type="InParanoid" id="A0A286UCB8"/>
<dbReference type="PANTHER" id="PTHR11655">
    <property type="entry name" value="60S/50S RIBOSOMAL PROTEIN L6/L9"/>
    <property type="match status" value="1"/>
</dbReference>
<gene>
    <name evidence="6" type="ORF">PNOK_0726200</name>
</gene>
<comment type="caution">
    <text evidence="6">The sequence shown here is derived from an EMBL/GenBank/DDBJ whole genome shotgun (WGS) entry which is preliminary data.</text>
</comment>
<reference evidence="6 7" key="1">
    <citation type="journal article" date="2017" name="Mol. Ecol.">
        <title>Comparative and population genomic landscape of Phellinus noxius: A hypervariable fungus causing root rot in trees.</title>
        <authorList>
            <person name="Chung C.L."/>
            <person name="Lee T.J."/>
            <person name="Akiba M."/>
            <person name="Lee H.H."/>
            <person name="Kuo T.H."/>
            <person name="Liu D."/>
            <person name="Ke H.M."/>
            <person name="Yokoi T."/>
            <person name="Roa M.B."/>
            <person name="Lu M.J."/>
            <person name="Chang Y.Y."/>
            <person name="Ann P.J."/>
            <person name="Tsai J.N."/>
            <person name="Chen C.Y."/>
            <person name="Tzean S.S."/>
            <person name="Ota Y."/>
            <person name="Hattori T."/>
            <person name="Sahashi N."/>
            <person name="Liou R.F."/>
            <person name="Kikuchi T."/>
            <person name="Tsai I.J."/>
        </authorList>
    </citation>
    <scope>NUCLEOTIDE SEQUENCE [LARGE SCALE GENOMIC DNA]</scope>
    <source>
        <strain evidence="6 7">FFPRI411160</strain>
    </source>
</reference>
<evidence type="ECO:0000256" key="2">
    <source>
        <dbReference type="ARBA" id="ARBA00022980"/>
    </source>
</evidence>
<protein>
    <recommendedName>
        <fullName evidence="5">Large ribosomal subunit protein uL6 alpha-beta domain-containing protein</fullName>
    </recommendedName>
</protein>
<dbReference type="OrthoDB" id="432970at2759"/>
<dbReference type="EMBL" id="NBII01000007">
    <property type="protein sequence ID" value="PAV17198.1"/>
    <property type="molecule type" value="Genomic_DNA"/>
</dbReference>
<evidence type="ECO:0000313" key="6">
    <source>
        <dbReference type="EMBL" id="PAV17198.1"/>
    </source>
</evidence>
<evidence type="ECO:0000256" key="1">
    <source>
        <dbReference type="ARBA" id="ARBA00009356"/>
    </source>
</evidence>
<feature type="domain" description="Large ribosomal subunit protein uL6 alpha-beta" evidence="5">
    <location>
        <begin position="346"/>
        <end position="408"/>
    </location>
</feature>
<dbReference type="InterPro" id="IPR000702">
    <property type="entry name" value="Ribosomal_uL6-like"/>
</dbReference>
<keyword evidence="2 4" id="KW-0689">Ribosomal protein</keyword>
<dbReference type="InterPro" id="IPR002358">
    <property type="entry name" value="Ribosomal_uL6_CS"/>
</dbReference>
<organism evidence="6 7">
    <name type="scientific">Pyrrhoderma noxium</name>
    <dbReference type="NCBI Taxonomy" id="2282107"/>
    <lineage>
        <taxon>Eukaryota</taxon>
        <taxon>Fungi</taxon>
        <taxon>Dikarya</taxon>
        <taxon>Basidiomycota</taxon>
        <taxon>Agaricomycotina</taxon>
        <taxon>Agaricomycetes</taxon>
        <taxon>Hymenochaetales</taxon>
        <taxon>Hymenochaetaceae</taxon>
        <taxon>Pyrrhoderma</taxon>
    </lineage>
</organism>
<dbReference type="GO" id="GO:0003735">
    <property type="term" value="F:structural constituent of ribosome"/>
    <property type="evidence" value="ECO:0007669"/>
    <property type="project" value="InterPro"/>
</dbReference>
<dbReference type="Pfam" id="PF00347">
    <property type="entry name" value="Ribosomal_L6"/>
    <property type="match status" value="2"/>
</dbReference>
<dbReference type="GO" id="GO:0019843">
    <property type="term" value="F:rRNA binding"/>
    <property type="evidence" value="ECO:0007669"/>
    <property type="project" value="InterPro"/>
</dbReference>
<dbReference type="GO" id="GO:0005762">
    <property type="term" value="C:mitochondrial large ribosomal subunit"/>
    <property type="evidence" value="ECO:0007669"/>
    <property type="project" value="TreeGrafter"/>
</dbReference>
<dbReference type="GO" id="GO:0006412">
    <property type="term" value="P:translation"/>
    <property type="evidence" value="ECO:0007669"/>
    <property type="project" value="InterPro"/>
</dbReference>
<evidence type="ECO:0000259" key="5">
    <source>
        <dbReference type="Pfam" id="PF00347"/>
    </source>
</evidence>
<evidence type="ECO:0000256" key="4">
    <source>
        <dbReference type="RuleBase" id="RU003869"/>
    </source>
</evidence>
<evidence type="ECO:0000256" key="3">
    <source>
        <dbReference type="ARBA" id="ARBA00023274"/>
    </source>
</evidence>
<dbReference type="Gene3D" id="3.90.930.12">
    <property type="entry name" value="Ribosomal protein L6, alpha-beta domain"/>
    <property type="match status" value="2"/>
</dbReference>
<keyword evidence="7" id="KW-1185">Reference proteome</keyword>
<dbReference type="PROSITE" id="PS00525">
    <property type="entry name" value="RIBOSOMAL_L6_1"/>
    <property type="match status" value="1"/>
</dbReference>
<dbReference type="STRING" id="2282107.A0A286UCB8"/>
<dbReference type="AlphaFoldDB" id="A0A286UCB8"/>
<dbReference type="InterPro" id="IPR036789">
    <property type="entry name" value="Ribosomal_uL6-like_a/b-dom_sf"/>
</dbReference>
<name>A0A286UCB8_9AGAM</name>
<evidence type="ECO:0000313" key="7">
    <source>
        <dbReference type="Proteomes" id="UP000217199"/>
    </source>
</evidence>
<proteinExistence type="inferred from homology"/>
<dbReference type="InterPro" id="IPR020040">
    <property type="entry name" value="Ribosomal_uL6_a/b-dom"/>
</dbReference>
<accession>A0A286UCB8</accession>
<keyword evidence="3 4" id="KW-0687">Ribonucleoprotein</keyword>